<dbReference type="KEGG" id="atf:Ach5_06860"/>
<organism evidence="2 5">
    <name type="scientific">Agrobacterium tumefaciens</name>
    <dbReference type="NCBI Taxonomy" id="358"/>
    <lineage>
        <taxon>Bacteria</taxon>
        <taxon>Pseudomonadati</taxon>
        <taxon>Pseudomonadota</taxon>
        <taxon>Alphaproteobacteria</taxon>
        <taxon>Hyphomicrobiales</taxon>
        <taxon>Rhizobiaceae</taxon>
        <taxon>Rhizobium/Agrobacterium group</taxon>
        <taxon>Agrobacterium</taxon>
        <taxon>Agrobacterium tumefaciens complex</taxon>
    </lineage>
</organism>
<reference evidence="3 4" key="1">
    <citation type="journal article" date="2016" name="PeerJ">
        <title>Gall-ID: tools for genotyping gall-causing phytopathogenic bacteria.</title>
        <authorList>
            <person name="Davis E.W.II."/>
            <person name="Weisberg A.J."/>
            <person name="Tabima J.F."/>
            <person name="Grunwald N.J."/>
            <person name="Chang J.H."/>
        </authorList>
    </citation>
    <scope>NUCLEOTIDE SEQUENCE [LARGE SCALE GENOMIC DNA]</scope>
    <source>
        <strain evidence="3 4">N2/73</strain>
    </source>
</reference>
<dbReference type="EMBL" id="JAAMAY010000005">
    <property type="protein sequence ID" value="NTC26913.1"/>
    <property type="molecule type" value="Genomic_DNA"/>
</dbReference>
<gene>
    <name evidence="3" type="ORF">A6U91_08390</name>
    <name evidence="2" type="ORF">G6M46_01925</name>
</gene>
<feature type="transmembrane region" description="Helical" evidence="1">
    <location>
        <begin position="76"/>
        <end position="99"/>
    </location>
</feature>
<comment type="caution">
    <text evidence="2">The sequence shown here is derived from an EMBL/GenBank/DDBJ whole genome shotgun (WGS) entry which is preliminary data.</text>
</comment>
<evidence type="ECO:0000313" key="2">
    <source>
        <dbReference type="EMBL" id="NTC26913.1"/>
    </source>
</evidence>
<sequence>MKYRKPVTLRQFCGVFLVLLLFAFAVSFAHESGLLPDFMVGNAQPQMLIMIVTGNILSQFHWERVVPNPPEHWGRLTLLVLLHSVPVYVAMAFFVHLIFKLT</sequence>
<reference evidence="2" key="2">
    <citation type="journal article" date="2020" name="Science">
        <title>Unexpected conservation and global transmission of agrobacterial virulence plasmids.</title>
        <authorList>
            <person name="Weisberg A.J."/>
            <person name="Davis E.W. 2nd"/>
            <person name="Tabima J."/>
            <person name="Belcher M.S."/>
            <person name="Miller M."/>
            <person name="Kuo C.H."/>
            <person name="Loper J.E."/>
            <person name="Grunwald N.J."/>
            <person name="Putnam M.L."/>
            <person name="Chang J.H."/>
        </authorList>
    </citation>
    <scope>NUCLEOTIDE SEQUENCE</scope>
    <source>
        <strain evidence="2">17-1853-1a</strain>
    </source>
</reference>
<dbReference type="Proteomes" id="UP000093451">
    <property type="component" value="Unassembled WGS sequence"/>
</dbReference>
<protein>
    <submittedName>
        <fullName evidence="2">Uncharacterized protein</fullName>
    </submittedName>
</protein>
<dbReference type="GeneID" id="92769921"/>
<evidence type="ECO:0000256" key="1">
    <source>
        <dbReference type="SAM" id="Phobius"/>
    </source>
</evidence>
<dbReference type="AlphaFoldDB" id="A0AA44F0W7"/>
<accession>A0AA86KPA6</accession>
<dbReference type="EMBL" id="LXKT01000022">
    <property type="protein sequence ID" value="OCJ35307.1"/>
    <property type="molecule type" value="Genomic_DNA"/>
</dbReference>
<evidence type="ECO:0000313" key="5">
    <source>
        <dbReference type="Proteomes" id="UP000702952"/>
    </source>
</evidence>
<accession>A0AA44F0W7</accession>
<keyword evidence="1" id="KW-1133">Transmembrane helix</keyword>
<evidence type="ECO:0000313" key="4">
    <source>
        <dbReference type="Proteomes" id="UP000093451"/>
    </source>
</evidence>
<proteinExistence type="predicted"/>
<evidence type="ECO:0000313" key="3">
    <source>
        <dbReference type="EMBL" id="OCJ35307.1"/>
    </source>
</evidence>
<keyword evidence="1" id="KW-0472">Membrane</keyword>
<keyword evidence="1" id="KW-0812">Transmembrane</keyword>
<dbReference type="RefSeq" id="WP_038490085.1">
    <property type="nucleotide sequence ID" value="NZ_CP011246.1"/>
</dbReference>
<dbReference type="Proteomes" id="UP000702952">
    <property type="component" value="Unassembled WGS sequence"/>
</dbReference>
<name>A0AA44F0W7_AGRTU</name>